<evidence type="ECO:0000313" key="5">
    <source>
        <dbReference type="Proteomes" id="UP000298681"/>
    </source>
</evidence>
<protein>
    <submittedName>
        <fullName evidence="4">PHB depolymerase family esterase</fullName>
    </submittedName>
</protein>
<dbReference type="GO" id="GO:0016787">
    <property type="term" value="F:hydrolase activity"/>
    <property type="evidence" value="ECO:0007669"/>
    <property type="project" value="UniProtKB-KW"/>
</dbReference>
<evidence type="ECO:0000256" key="1">
    <source>
        <dbReference type="ARBA" id="ARBA00022729"/>
    </source>
</evidence>
<keyword evidence="2" id="KW-0378">Hydrolase</keyword>
<evidence type="ECO:0000256" key="3">
    <source>
        <dbReference type="SAM" id="MobiDB-lite"/>
    </source>
</evidence>
<accession>A0A4Z1R2T9</accession>
<gene>
    <name evidence="4" type="ORF">E4582_02940</name>
</gene>
<dbReference type="RefSeq" id="WP_134673216.1">
    <property type="nucleotide sequence ID" value="NZ_SPUH01000001.1"/>
</dbReference>
<reference evidence="4 5" key="1">
    <citation type="submission" date="2019-01" db="EMBL/GenBank/DDBJ databases">
        <authorList>
            <person name="Zhang S."/>
        </authorList>
    </citation>
    <scope>NUCLEOTIDE SEQUENCE [LARGE SCALE GENOMIC DNA]</scope>
    <source>
        <strain evidence="4 5">1626</strain>
    </source>
</reference>
<evidence type="ECO:0000256" key="2">
    <source>
        <dbReference type="ARBA" id="ARBA00022801"/>
    </source>
</evidence>
<comment type="caution">
    <text evidence="4">The sequence shown here is derived from an EMBL/GenBank/DDBJ whole genome shotgun (WGS) entry which is preliminary data.</text>
</comment>
<keyword evidence="5" id="KW-1185">Reference proteome</keyword>
<dbReference type="InterPro" id="IPR029058">
    <property type="entry name" value="AB_hydrolase_fold"/>
</dbReference>
<proteinExistence type="predicted"/>
<name>A0A4Z1R2T9_9GAMM</name>
<feature type="compositionally biased region" description="Basic and acidic residues" evidence="3">
    <location>
        <begin position="68"/>
        <end position="87"/>
    </location>
</feature>
<dbReference type="AlphaFoldDB" id="A0A4Z1R2T9"/>
<keyword evidence="1" id="KW-0732">Signal</keyword>
<dbReference type="Proteomes" id="UP000298681">
    <property type="component" value="Unassembled WGS sequence"/>
</dbReference>
<dbReference type="NCBIfam" id="TIGR01840">
    <property type="entry name" value="esterase_phb"/>
    <property type="match status" value="1"/>
</dbReference>
<evidence type="ECO:0000313" key="4">
    <source>
        <dbReference type="EMBL" id="TKS53832.1"/>
    </source>
</evidence>
<dbReference type="EMBL" id="SPUH01000001">
    <property type="protein sequence ID" value="TKS53832.1"/>
    <property type="molecule type" value="Genomic_DNA"/>
</dbReference>
<sequence length="413" mass="43176">MNHDNDTMRRAMRLMQAGDLQAATRTLQDALAGNAGPAPAAPAAHDARGDVAGRGACLEGEFRVIDDTKAHDARPPADHHATADPRRGPTAPQPYTWPRSTAGEGATHAGVTPLRRPAPGAGTGDGNFPRLRFSCAAGELEYGLYIPPRLETAGAPLLVMLHGCTQTPEDFARGTRMNQLADGHGYVVAWPAQSAERNQNRCWNWFRRSDQQREQGEPAMLAALTRHLVSTHRLDAGRVYVAGLSAGGAMAAVLASTHPEVYAAIGVHSGLPVGVARDMPSAFAAMRKGSGRRRRAAAGAAAPVPAIVFHGDGDATVHPGNGLGVVEQSLDHGADDAGTTRAVERASVPGGRSATRTVHRTADGRIAAEHWVVHGAGHAWSGGDASGGYTDPQGPDASAEMLRFFAGCRRSGS</sequence>
<dbReference type="PANTHER" id="PTHR43037:SF1">
    <property type="entry name" value="BLL1128 PROTEIN"/>
    <property type="match status" value="1"/>
</dbReference>
<dbReference type="GO" id="GO:0005576">
    <property type="term" value="C:extracellular region"/>
    <property type="evidence" value="ECO:0007669"/>
    <property type="project" value="InterPro"/>
</dbReference>
<organism evidence="4 5">
    <name type="scientific">Luteimonas yindakuii</name>
    <dbReference type="NCBI Taxonomy" id="2565782"/>
    <lineage>
        <taxon>Bacteria</taxon>
        <taxon>Pseudomonadati</taxon>
        <taxon>Pseudomonadota</taxon>
        <taxon>Gammaproteobacteria</taxon>
        <taxon>Lysobacterales</taxon>
        <taxon>Lysobacteraceae</taxon>
        <taxon>Luteimonas</taxon>
    </lineage>
</organism>
<dbReference type="Pfam" id="PF10503">
    <property type="entry name" value="Esterase_PHB"/>
    <property type="match status" value="1"/>
</dbReference>
<dbReference type="Gene3D" id="3.40.50.1820">
    <property type="entry name" value="alpha/beta hydrolase"/>
    <property type="match status" value="1"/>
</dbReference>
<dbReference type="InterPro" id="IPR050955">
    <property type="entry name" value="Plant_Biomass_Hydrol_Est"/>
</dbReference>
<feature type="region of interest" description="Disordered" evidence="3">
    <location>
        <begin position="68"/>
        <end position="127"/>
    </location>
</feature>
<dbReference type="PANTHER" id="PTHR43037">
    <property type="entry name" value="UNNAMED PRODUCT-RELATED"/>
    <property type="match status" value="1"/>
</dbReference>
<dbReference type="SUPFAM" id="SSF53474">
    <property type="entry name" value="alpha/beta-Hydrolases"/>
    <property type="match status" value="1"/>
</dbReference>
<dbReference type="InterPro" id="IPR010126">
    <property type="entry name" value="Esterase_phb"/>
</dbReference>